<name>A0A1G6Y1T8_PEPNI</name>
<dbReference type="RefSeq" id="WP_091792012.1">
    <property type="nucleotide sequence ID" value="NZ_FNAF01000008.1"/>
</dbReference>
<proteinExistence type="predicted"/>
<gene>
    <name evidence="1" type="ORF">SAMN04489866_10856</name>
</gene>
<accession>A0A1G6Y1T8</accession>
<dbReference type="STRING" id="2741.SAMN04489866_10856"/>
<protein>
    <submittedName>
        <fullName evidence="1">Uncharacterized protein</fullName>
    </submittedName>
</protein>
<sequence length="313" mass="35942">MTDSESTRSGLKDVAITNDIMQMSEMGFFDLLLTAYGTAYVENDGISYLVSANNDILCEYMMALREKGFTPTSVISRQRFIPNLTGTEENEQAQLEYDIGCEMAQLIVPEDLKHIATLAQTENNQQGESLFSEWQEQLEGYFYYPDLQLFSITLTDTYIAKKISTEFYQQIKEWTKQQINQISDEVLLPGKGKKTFWGFAHWKPGKQAVKFMIDGNRAAIINQWEKIRSSGSITSPLYQETLSLKHGHTPLELRTPFLESLKKQLNADYIARLNHIRSLPPSVDVLHYKTIESQLKSDYALQTLSLYKNWWGL</sequence>
<evidence type="ECO:0000313" key="1">
    <source>
        <dbReference type="EMBL" id="SDD84359.1"/>
    </source>
</evidence>
<dbReference type="AlphaFoldDB" id="A0A1G6Y1T8"/>
<organism evidence="1 2">
    <name type="scientific">Peptococcus niger</name>
    <dbReference type="NCBI Taxonomy" id="2741"/>
    <lineage>
        <taxon>Bacteria</taxon>
        <taxon>Bacillati</taxon>
        <taxon>Bacillota</taxon>
        <taxon>Clostridia</taxon>
        <taxon>Eubacteriales</taxon>
        <taxon>Peptococcaceae</taxon>
        <taxon>Peptococcus</taxon>
    </lineage>
</organism>
<evidence type="ECO:0000313" key="2">
    <source>
        <dbReference type="Proteomes" id="UP000198995"/>
    </source>
</evidence>
<keyword evidence="2" id="KW-1185">Reference proteome</keyword>
<dbReference type="Proteomes" id="UP000198995">
    <property type="component" value="Unassembled WGS sequence"/>
</dbReference>
<reference evidence="1 2" key="1">
    <citation type="submission" date="2016-10" db="EMBL/GenBank/DDBJ databases">
        <authorList>
            <person name="de Groot N.N."/>
        </authorList>
    </citation>
    <scope>NUCLEOTIDE SEQUENCE [LARGE SCALE GENOMIC DNA]</scope>
    <source>
        <strain evidence="1 2">DSM 20475</strain>
    </source>
</reference>
<dbReference type="EMBL" id="FNAF01000008">
    <property type="protein sequence ID" value="SDD84359.1"/>
    <property type="molecule type" value="Genomic_DNA"/>
</dbReference>